<dbReference type="EMBL" id="VIWO01000006">
    <property type="protein sequence ID" value="TWF38935.1"/>
    <property type="molecule type" value="Genomic_DNA"/>
</dbReference>
<dbReference type="GO" id="GO:0003677">
    <property type="term" value="F:DNA binding"/>
    <property type="evidence" value="ECO:0007669"/>
    <property type="project" value="InterPro"/>
</dbReference>
<evidence type="ECO:0000256" key="3">
    <source>
        <dbReference type="ARBA" id="ARBA00023082"/>
    </source>
</evidence>
<keyword evidence="8" id="KW-1185">Reference proteome</keyword>
<dbReference type="InterPro" id="IPR039425">
    <property type="entry name" value="RNA_pol_sigma-70-like"/>
</dbReference>
<dbReference type="InterPro" id="IPR014327">
    <property type="entry name" value="RNA_pol_sigma70_bacteroid"/>
</dbReference>
<dbReference type="AlphaFoldDB" id="A0A561PLF2"/>
<comment type="caution">
    <text evidence="7">The sequence shown here is derived from an EMBL/GenBank/DDBJ whole genome shotgun (WGS) entry which is preliminary data.</text>
</comment>
<evidence type="ECO:0000313" key="8">
    <source>
        <dbReference type="Proteomes" id="UP000320811"/>
    </source>
</evidence>
<dbReference type="Proteomes" id="UP000320811">
    <property type="component" value="Unassembled WGS sequence"/>
</dbReference>
<dbReference type="GO" id="GO:0016987">
    <property type="term" value="F:sigma factor activity"/>
    <property type="evidence" value="ECO:0007669"/>
    <property type="project" value="UniProtKB-KW"/>
</dbReference>
<evidence type="ECO:0000259" key="6">
    <source>
        <dbReference type="Pfam" id="PF08281"/>
    </source>
</evidence>
<dbReference type="InterPro" id="IPR013249">
    <property type="entry name" value="RNA_pol_sigma70_r4_t2"/>
</dbReference>
<dbReference type="PANTHER" id="PTHR43133">
    <property type="entry name" value="RNA POLYMERASE ECF-TYPE SIGMA FACTO"/>
    <property type="match status" value="1"/>
</dbReference>
<dbReference type="NCBIfam" id="TIGR02937">
    <property type="entry name" value="sigma70-ECF"/>
    <property type="match status" value="1"/>
</dbReference>
<dbReference type="RefSeq" id="WP_145671367.1">
    <property type="nucleotide sequence ID" value="NZ_VIWO01000006.1"/>
</dbReference>
<comment type="similarity">
    <text evidence="1">Belongs to the sigma-70 factor family. ECF subfamily.</text>
</comment>
<evidence type="ECO:0000256" key="4">
    <source>
        <dbReference type="ARBA" id="ARBA00023163"/>
    </source>
</evidence>
<dbReference type="SUPFAM" id="SSF88659">
    <property type="entry name" value="Sigma3 and sigma4 domains of RNA polymerase sigma factors"/>
    <property type="match status" value="1"/>
</dbReference>
<dbReference type="SUPFAM" id="SSF88946">
    <property type="entry name" value="Sigma2 domain of RNA polymerase sigma factors"/>
    <property type="match status" value="1"/>
</dbReference>
<evidence type="ECO:0000313" key="7">
    <source>
        <dbReference type="EMBL" id="TWF38935.1"/>
    </source>
</evidence>
<dbReference type="InterPro" id="IPR036388">
    <property type="entry name" value="WH-like_DNA-bd_sf"/>
</dbReference>
<dbReference type="Pfam" id="PF04542">
    <property type="entry name" value="Sigma70_r2"/>
    <property type="match status" value="1"/>
</dbReference>
<gene>
    <name evidence="7" type="ORF">FHW36_106158</name>
</gene>
<dbReference type="GO" id="GO:0006352">
    <property type="term" value="P:DNA-templated transcription initiation"/>
    <property type="evidence" value="ECO:0007669"/>
    <property type="project" value="InterPro"/>
</dbReference>
<dbReference type="Pfam" id="PF08281">
    <property type="entry name" value="Sigma70_r4_2"/>
    <property type="match status" value="1"/>
</dbReference>
<evidence type="ECO:0000256" key="2">
    <source>
        <dbReference type="ARBA" id="ARBA00023015"/>
    </source>
</evidence>
<accession>A0A561PLF2</accession>
<protein>
    <submittedName>
        <fullName evidence="7">RNA polymerase sigma-70 factor (ECF subfamily)</fullName>
    </submittedName>
</protein>
<dbReference type="PANTHER" id="PTHR43133:SF46">
    <property type="entry name" value="RNA POLYMERASE SIGMA-70 FACTOR ECF SUBFAMILY"/>
    <property type="match status" value="1"/>
</dbReference>
<dbReference type="InterPro" id="IPR007627">
    <property type="entry name" value="RNA_pol_sigma70_r2"/>
</dbReference>
<reference evidence="7 8" key="1">
    <citation type="submission" date="2019-06" db="EMBL/GenBank/DDBJ databases">
        <title>Sorghum-associated microbial communities from plants grown in Nebraska, USA.</title>
        <authorList>
            <person name="Schachtman D."/>
        </authorList>
    </citation>
    <scope>NUCLEOTIDE SEQUENCE [LARGE SCALE GENOMIC DNA]</scope>
    <source>
        <strain evidence="7 8">1209</strain>
    </source>
</reference>
<dbReference type="InterPro" id="IPR013325">
    <property type="entry name" value="RNA_pol_sigma_r2"/>
</dbReference>
<dbReference type="NCBIfam" id="TIGR02985">
    <property type="entry name" value="Sig70_bacteroi1"/>
    <property type="match status" value="1"/>
</dbReference>
<evidence type="ECO:0000256" key="1">
    <source>
        <dbReference type="ARBA" id="ARBA00010641"/>
    </source>
</evidence>
<organism evidence="7 8">
    <name type="scientific">Chitinophaga polysaccharea</name>
    <dbReference type="NCBI Taxonomy" id="1293035"/>
    <lineage>
        <taxon>Bacteria</taxon>
        <taxon>Pseudomonadati</taxon>
        <taxon>Bacteroidota</taxon>
        <taxon>Chitinophagia</taxon>
        <taxon>Chitinophagales</taxon>
        <taxon>Chitinophagaceae</taxon>
        <taxon>Chitinophaga</taxon>
    </lineage>
</organism>
<keyword evidence="2" id="KW-0805">Transcription regulation</keyword>
<dbReference type="Gene3D" id="1.10.1740.10">
    <property type="match status" value="1"/>
</dbReference>
<dbReference type="CDD" id="cd06171">
    <property type="entry name" value="Sigma70_r4"/>
    <property type="match status" value="1"/>
</dbReference>
<evidence type="ECO:0000259" key="5">
    <source>
        <dbReference type="Pfam" id="PF04542"/>
    </source>
</evidence>
<dbReference type="Gene3D" id="1.10.10.10">
    <property type="entry name" value="Winged helix-like DNA-binding domain superfamily/Winged helix DNA-binding domain"/>
    <property type="match status" value="1"/>
</dbReference>
<proteinExistence type="inferred from homology"/>
<feature type="domain" description="RNA polymerase sigma factor 70 region 4 type 2" evidence="6">
    <location>
        <begin position="122"/>
        <end position="173"/>
    </location>
</feature>
<feature type="domain" description="RNA polymerase sigma-70 region 2" evidence="5">
    <location>
        <begin position="24"/>
        <end position="89"/>
    </location>
</feature>
<name>A0A561PLF2_9BACT</name>
<keyword evidence="3" id="KW-0731">Sigma factor</keyword>
<keyword evidence="4" id="KW-0804">Transcription</keyword>
<sequence length="196" mass="22914">MNDITDKELVGLVHSQPLEAFRLIYQRYWDPLFNIAFKRLQDAEEARDVVQEVFVTAWKQRAALQPRESLFPYLQVILRNRIFNLYARNEVKLRYIVETQWQSTFAHNNSAQQLTLKELQHIINDAIAQLPPRMQEIFMLSREEQLSPAEIAAHLSLSVQTVKNQLHRATEKMKEHLRGKVDPTLLVIIVSILTGK</sequence>
<dbReference type="InterPro" id="IPR014284">
    <property type="entry name" value="RNA_pol_sigma-70_dom"/>
</dbReference>
<dbReference type="InterPro" id="IPR013324">
    <property type="entry name" value="RNA_pol_sigma_r3/r4-like"/>
</dbReference>
<dbReference type="OrthoDB" id="665849at2"/>